<evidence type="ECO:0000313" key="2">
    <source>
        <dbReference type="EMBL" id="OWZ10729.1"/>
    </source>
</evidence>
<organism evidence="2 3">
    <name type="scientific">Phytophthora megakarya</name>
    <dbReference type="NCBI Taxonomy" id="4795"/>
    <lineage>
        <taxon>Eukaryota</taxon>
        <taxon>Sar</taxon>
        <taxon>Stramenopiles</taxon>
        <taxon>Oomycota</taxon>
        <taxon>Peronosporomycetes</taxon>
        <taxon>Peronosporales</taxon>
        <taxon>Peronosporaceae</taxon>
        <taxon>Phytophthora</taxon>
    </lineage>
</organism>
<gene>
    <name evidence="2" type="ORF">PHMEG_00016374</name>
</gene>
<accession>A0A225W0K0</accession>
<dbReference type="OrthoDB" id="47885at2759"/>
<dbReference type="Pfam" id="PF07727">
    <property type="entry name" value="RVT_2"/>
    <property type="match status" value="1"/>
</dbReference>
<dbReference type="EMBL" id="NBNE01002355">
    <property type="protein sequence ID" value="OWZ10729.1"/>
    <property type="molecule type" value="Genomic_DNA"/>
</dbReference>
<keyword evidence="3" id="KW-1185">Reference proteome</keyword>
<dbReference type="PANTHER" id="PTHR11439">
    <property type="entry name" value="GAG-POL-RELATED RETROTRANSPOSON"/>
    <property type="match status" value="1"/>
</dbReference>
<dbReference type="InterPro" id="IPR013103">
    <property type="entry name" value="RVT_2"/>
</dbReference>
<dbReference type="Proteomes" id="UP000198211">
    <property type="component" value="Unassembled WGS sequence"/>
</dbReference>
<feature type="domain" description="Reverse transcriptase Ty1/copia-type" evidence="1">
    <location>
        <begin position="62"/>
        <end position="241"/>
    </location>
</feature>
<dbReference type="AlphaFoldDB" id="A0A225W0K0"/>
<dbReference type="STRING" id="4795.A0A225W0K0"/>
<protein>
    <submittedName>
        <fullName evidence="2">Polyprotein</fullName>
    </submittedName>
</protein>
<reference evidence="3" key="1">
    <citation type="submission" date="2017-03" db="EMBL/GenBank/DDBJ databases">
        <title>Phytopthora megakarya and P. palmivora, two closely related causual agents of cacao black pod achieved similar genome size and gene model numbers by different mechanisms.</title>
        <authorList>
            <person name="Ali S."/>
            <person name="Shao J."/>
            <person name="Larry D.J."/>
            <person name="Kronmiller B."/>
            <person name="Shen D."/>
            <person name="Strem M.D."/>
            <person name="Melnick R.L."/>
            <person name="Guiltinan M.J."/>
            <person name="Tyler B.M."/>
            <person name="Meinhardt L.W."/>
            <person name="Bailey B.A."/>
        </authorList>
    </citation>
    <scope>NUCLEOTIDE SEQUENCE [LARGE SCALE GENOMIC DNA]</scope>
    <source>
        <strain evidence="3">zdho120</strain>
    </source>
</reference>
<evidence type="ECO:0000313" key="3">
    <source>
        <dbReference type="Proteomes" id="UP000198211"/>
    </source>
</evidence>
<dbReference type="PANTHER" id="PTHR11439:SF483">
    <property type="entry name" value="PEPTIDE SYNTHASE GLIP-LIKE, PUTATIVE (AFU_ORTHOLOGUE AFUA_3G12920)-RELATED"/>
    <property type="match status" value="1"/>
</dbReference>
<proteinExistence type="predicted"/>
<evidence type="ECO:0000259" key="1">
    <source>
        <dbReference type="Pfam" id="PF07727"/>
    </source>
</evidence>
<name>A0A225W0K0_9STRA</name>
<comment type="caution">
    <text evidence="2">The sequence shown here is derived from an EMBL/GenBank/DDBJ whole genome shotgun (WGS) entry which is preliminary data.</text>
</comment>
<sequence>MDELLICGAKFDATRTEAEGEQEESILTTYKQAHASGHWPQWKTGLPKEDYEECQDHHLSLGVNYNKTDAPVICFATIRAAIYFAVQRGWDVLQYDVKTAFLYGDFGGAHLRSSRQDSKLADKNTSATAEKPAPNIWNKTLHAKLLMMGFTRTDTDYDLYTNDKIKLMLTVYVDDLLLIGSRAKRAKIAALLQKMFELTTTGTVRYLLRVEIMIKRPRRQIPYVVEVLKRFHVKNSNGCATSEVMSPSKTNMPATTAYPRYQELVGALQHLVSVSRPDIAHATRHLGKYLSSNDHTHYAQAKRVLRYLKSTCDNDLVMDVQMRKDVRIYGCSDADYANDPVDRKSISGYVTMIDGIVLSYASR</sequence>